<dbReference type="AlphaFoldDB" id="A0A285U3H7"/>
<feature type="region of interest" description="Disordered" evidence="1">
    <location>
        <begin position="28"/>
        <end position="53"/>
    </location>
</feature>
<evidence type="ECO:0000313" key="3">
    <source>
        <dbReference type="Proteomes" id="UP000219252"/>
    </source>
</evidence>
<sequence>MKGKQPHEQLTTNDNALTKMQEVTYKKEFKEMESGSTNTKNNQSQNQNKKYNL</sequence>
<name>A0A285U3H7_9BACL</name>
<evidence type="ECO:0000256" key="1">
    <source>
        <dbReference type="SAM" id="MobiDB-lite"/>
    </source>
</evidence>
<evidence type="ECO:0000313" key="2">
    <source>
        <dbReference type="EMBL" id="SOC36510.1"/>
    </source>
</evidence>
<dbReference type="Proteomes" id="UP000219252">
    <property type="component" value="Unassembled WGS sequence"/>
</dbReference>
<evidence type="ECO:0008006" key="4">
    <source>
        <dbReference type="Google" id="ProtNLM"/>
    </source>
</evidence>
<feature type="compositionally biased region" description="Low complexity" evidence="1">
    <location>
        <begin position="36"/>
        <end position="53"/>
    </location>
</feature>
<reference evidence="3" key="1">
    <citation type="submission" date="2017-08" db="EMBL/GenBank/DDBJ databases">
        <authorList>
            <person name="Varghese N."/>
            <person name="Submissions S."/>
        </authorList>
    </citation>
    <scope>NUCLEOTIDE SEQUENCE [LARGE SCALE GENOMIC DNA]</scope>
    <source>
        <strain evidence="3">JC23</strain>
    </source>
</reference>
<feature type="compositionally biased region" description="Polar residues" evidence="1">
    <location>
        <begin position="8"/>
        <end position="18"/>
    </location>
</feature>
<proteinExistence type="predicted"/>
<dbReference type="EMBL" id="OBQC01000002">
    <property type="protein sequence ID" value="SOC36510.1"/>
    <property type="molecule type" value="Genomic_DNA"/>
</dbReference>
<organism evidence="2 3">
    <name type="scientific">Ureibacillus acetophenoni</name>
    <dbReference type="NCBI Taxonomy" id="614649"/>
    <lineage>
        <taxon>Bacteria</taxon>
        <taxon>Bacillati</taxon>
        <taxon>Bacillota</taxon>
        <taxon>Bacilli</taxon>
        <taxon>Bacillales</taxon>
        <taxon>Caryophanaceae</taxon>
        <taxon>Ureibacillus</taxon>
    </lineage>
</organism>
<accession>A0A285U3H7</accession>
<gene>
    <name evidence="2" type="ORF">SAMN05877842_102431</name>
</gene>
<protein>
    <recommendedName>
        <fullName evidence="4">YfhE-like protein</fullName>
    </recommendedName>
</protein>
<feature type="region of interest" description="Disordered" evidence="1">
    <location>
        <begin position="1"/>
        <end position="20"/>
    </location>
</feature>
<dbReference type="RefSeq" id="WP_170949407.1">
    <property type="nucleotide sequence ID" value="NZ_OBQC01000002.1"/>
</dbReference>
<keyword evidence="3" id="KW-1185">Reference proteome</keyword>